<name>A0A9N7VY89_PLEPL</name>
<dbReference type="EMBL" id="CADEAL010004358">
    <property type="protein sequence ID" value="CAB1457790.1"/>
    <property type="molecule type" value="Genomic_DNA"/>
</dbReference>
<dbReference type="InterPro" id="IPR057310">
    <property type="entry name" value="PER1-3_bHLH"/>
</dbReference>
<keyword evidence="4" id="KW-1185">Reference proteome</keyword>
<dbReference type="AlphaFoldDB" id="A0A9N7VY89"/>
<feature type="compositionally biased region" description="Basic and acidic residues" evidence="1">
    <location>
        <begin position="27"/>
        <end position="45"/>
    </location>
</feature>
<reference evidence="3" key="1">
    <citation type="submission" date="2020-03" db="EMBL/GenBank/DDBJ databases">
        <authorList>
            <person name="Weist P."/>
        </authorList>
    </citation>
    <scope>NUCLEOTIDE SEQUENCE</scope>
</reference>
<evidence type="ECO:0000313" key="3">
    <source>
        <dbReference type="EMBL" id="CAB1457790.1"/>
    </source>
</evidence>
<evidence type="ECO:0000259" key="2">
    <source>
        <dbReference type="Pfam" id="PF23170"/>
    </source>
</evidence>
<dbReference type="Pfam" id="PF23170">
    <property type="entry name" value="bHLH_PER"/>
    <property type="match status" value="1"/>
</dbReference>
<organism evidence="3 4">
    <name type="scientific">Pleuronectes platessa</name>
    <name type="common">European plaice</name>
    <dbReference type="NCBI Taxonomy" id="8262"/>
    <lineage>
        <taxon>Eukaryota</taxon>
        <taxon>Metazoa</taxon>
        <taxon>Chordata</taxon>
        <taxon>Craniata</taxon>
        <taxon>Vertebrata</taxon>
        <taxon>Euteleostomi</taxon>
        <taxon>Actinopterygii</taxon>
        <taxon>Neopterygii</taxon>
        <taxon>Teleostei</taxon>
        <taxon>Neoteleostei</taxon>
        <taxon>Acanthomorphata</taxon>
        <taxon>Carangaria</taxon>
        <taxon>Pleuronectiformes</taxon>
        <taxon>Pleuronectoidei</taxon>
        <taxon>Pleuronectidae</taxon>
        <taxon>Pleuronectes</taxon>
    </lineage>
</organism>
<sequence length="167" mass="18909">MLLRRCLGRYRQLQVKVEGSRVGRPGSRTEGHRGEERRAELKVENDLSTSANHSSGSATGKISVSQAHRELKFTVAEMKKRLPSGKRSRSKAASQHRPDRVLMTYQIHTRYRECLSLLTGCVFDRLVSCSLFAATVCYCLTHHSSLLKEKEDKVGEERGKEMMGKED</sequence>
<evidence type="ECO:0000313" key="4">
    <source>
        <dbReference type="Proteomes" id="UP001153269"/>
    </source>
</evidence>
<accession>A0A9N7VY89</accession>
<protein>
    <recommendedName>
        <fullName evidence="2">Period circadian protein homolog PER 1-3 bHLH-like domain-containing protein</fullName>
    </recommendedName>
</protein>
<feature type="compositionally biased region" description="Polar residues" evidence="1">
    <location>
        <begin position="46"/>
        <end position="63"/>
    </location>
</feature>
<proteinExistence type="predicted"/>
<feature type="region of interest" description="Disordered" evidence="1">
    <location>
        <begin position="18"/>
        <end position="63"/>
    </location>
</feature>
<feature type="domain" description="Period circadian protein homolog PER 1-3 bHLH-like" evidence="2">
    <location>
        <begin position="65"/>
        <end position="93"/>
    </location>
</feature>
<evidence type="ECO:0000256" key="1">
    <source>
        <dbReference type="SAM" id="MobiDB-lite"/>
    </source>
</evidence>
<gene>
    <name evidence="3" type="ORF">PLEPLA_LOCUS45617</name>
</gene>
<dbReference type="Proteomes" id="UP001153269">
    <property type="component" value="Unassembled WGS sequence"/>
</dbReference>
<comment type="caution">
    <text evidence="3">The sequence shown here is derived from an EMBL/GenBank/DDBJ whole genome shotgun (WGS) entry which is preliminary data.</text>
</comment>